<evidence type="ECO:0000256" key="7">
    <source>
        <dbReference type="ARBA" id="ARBA00023136"/>
    </source>
</evidence>
<evidence type="ECO:0000313" key="14">
    <source>
        <dbReference type="Proteomes" id="UP001162164"/>
    </source>
</evidence>
<keyword evidence="8" id="KW-0458">Lysosome</keyword>
<evidence type="ECO:0000256" key="9">
    <source>
        <dbReference type="ARBA" id="ARBA00035284"/>
    </source>
</evidence>
<name>A0ABQ9JRR6_9CUCU</name>
<keyword evidence="5 12" id="KW-0812">Transmembrane</keyword>
<evidence type="ECO:0000256" key="6">
    <source>
        <dbReference type="ARBA" id="ARBA00022989"/>
    </source>
</evidence>
<keyword evidence="7 12" id="KW-0472">Membrane</keyword>
<sequence>MQPHYKDPPPPYSAEPLPGVHQHYSYYQPTAPLPAPGALPSYGATHTTTIIVPDPEVIVVGACPVCRIGVLEDDFTCLGLLCAILFFPAGILCCLLLKEKKCSNCGATFG</sequence>
<comment type="subunit">
    <text evidence="11">Interacts with BRI3BP. Interacts with MGAT1 and IFITM3.</text>
</comment>
<evidence type="ECO:0000256" key="2">
    <source>
        <dbReference type="ARBA" id="ARBA00004556"/>
    </source>
</evidence>
<organism evidence="13 14">
    <name type="scientific">Molorchus minor</name>
    <dbReference type="NCBI Taxonomy" id="1323400"/>
    <lineage>
        <taxon>Eukaryota</taxon>
        <taxon>Metazoa</taxon>
        <taxon>Ecdysozoa</taxon>
        <taxon>Arthropoda</taxon>
        <taxon>Hexapoda</taxon>
        <taxon>Insecta</taxon>
        <taxon>Pterygota</taxon>
        <taxon>Neoptera</taxon>
        <taxon>Endopterygota</taxon>
        <taxon>Coleoptera</taxon>
        <taxon>Polyphaga</taxon>
        <taxon>Cucujiformia</taxon>
        <taxon>Chrysomeloidea</taxon>
        <taxon>Cerambycidae</taxon>
        <taxon>Lamiinae</taxon>
        <taxon>Monochamini</taxon>
        <taxon>Molorchus</taxon>
    </lineage>
</organism>
<dbReference type="InterPro" id="IPR019317">
    <property type="entry name" value="BRI3"/>
</dbReference>
<evidence type="ECO:0000256" key="4">
    <source>
        <dbReference type="ARBA" id="ARBA00022490"/>
    </source>
</evidence>
<gene>
    <name evidence="13" type="ORF">NQ317_001540</name>
</gene>
<comment type="similarity">
    <text evidence="3">Belongs to the BRI3 family.</text>
</comment>
<evidence type="ECO:0000256" key="5">
    <source>
        <dbReference type="ARBA" id="ARBA00022692"/>
    </source>
</evidence>
<dbReference type="EMBL" id="JAPWTJ010000300">
    <property type="protein sequence ID" value="KAJ8979955.1"/>
    <property type="molecule type" value="Genomic_DNA"/>
</dbReference>
<dbReference type="PANTHER" id="PTHR13551:SF1">
    <property type="entry name" value="MEMBRANE PROTEIN BRI3"/>
    <property type="match status" value="1"/>
</dbReference>
<keyword evidence="6 12" id="KW-1133">Transmembrane helix</keyword>
<accession>A0ABQ9JRR6</accession>
<comment type="subcellular location">
    <subcellularLocation>
        <location evidence="2">Cytoplasm</location>
        <location evidence="2">Perinuclear region</location>
    </subcellularLocation>
    <subcellularLocation>
        <location evidence="1">Lysosome membrane</location>
        <topology evidence="1">Multi-pass membrane protein</topology>
    </subcellularLocation>
</comment>
<feature type="transmembrane region" description="Helical" evidence="12">
    <location>
        <begin position="78"/>
        <end position="97"/>
    </location>
</feature>
<evidence type="ECO:0000256" key="1">
    <source>
        <dbReference type="ARBA" id="ARBA00004155"/>
    </source>
</evidence>
<keyword evidence="14" id="KW-1185">Reference proteome</keyword>
<protein>
    <recommendedName>
        <fullName evidence="9">Membrane protein BRI3</fullName>
    </recommendedName>
    <alternativeName>
        <fullName evidence="10">Brain protein I3</fullName>
    </alternativeName>
</protein>
<evidence type="ECO:0000256" key="8">
    <source>
        <dbReference type="ARBA" id="ARBA00023228"/>
    </source>
</evidence>
<evidence type="ECO:0000256" key="11">
    <source>
        <dbReference type="ARBA" id="ARBA00046593"/>
    </source>
</evidence>
<evidence type="ECO:0000256" key="10">
    <source>
        <dbReference type="ARBA" id="ARBA00035449"/>
    </source>
</evidence>
<dbReference type="Proteomes" id="UP001162164">
    <property type="component" value="Unassembled WGS sequence"/>
</dbReference>
<evidence type="ECO:0000313" key="13">
    <source>
        <dbReference type="EMBL" id="KAJ8979955.1"/>
    </source>
</evidence>
<dbReference type="PANTHER" id="PTHR13551">
    <property type="entry name" value="BRAIN PROTEIN I3"/>
    <property type="match status" value="1"/>
</dbReference>
<dbReference type="Pfam" id="PF10164">
    <property type="entry name" value="BRI3"/>
    <property type="match status" value="1"/>
</dbReference>
<reference evidence="13" key="1">
    <citation type="journal article" date="2023" name="Insect Mol. Biol.">
        <title>Genome sequencing provides insights into the evolution of gene families encoding plant cell wall-degrading enzymes in longhorned beetles.</title>
        <authorList>
            <person name="Shin N.R."/>
            <person name="Okamura Y."/>
            <person name="Kirsch R."/>
            <person name="Pauchet Y."/>
        </authorList>
    </citation>
    <scope>NUCLEOTIDE SEQUENCE</scope>
    <source>
        <strain evidence="13">MMC_N1</strain>
    </source>
</reference>
<proteinExistence type="inferred from homology"/>
<comment type="caution">
    <text evidence="13">The sequence shown here is derived from an EMBL/GenBank/DDBJ whole genome shotgun (WGS) entry which is preliminary data.</text>
</comment>
<evidence type="ECO:0000256" key="3">
    <source>
        <dbReference type="ARBA" id="ARBA00008090"/>
    </source>
</evidence>
<evidence type="ECO:0000256" key="12">
    <source>
        <dbReference type="SAM" id="Phobius"/>
    </source>
</evidence>
<keyword evidence="4" id="KW-0963">Cytoplasm</keyword>